<reference evidence="3 4" key="1">
    <citation type="journal article" date="1994" name="Int. J. Syst. Bacteriol.">
        <title>Phylogenetic positions of novel aerobic, bacteriochlorophyll a-containing bacteria and description of Roseococcus thiosulfatophilus gen. nov., sp. nov., Erythromicrobium ramosum gen. nov., sp. nov., and Erythrobacter litoralis sp. nov.</title>
        <authorList>
            <person name="Yurkov V."/>
            <person name="Stackebrandt E."/>
            <person name="Holmes A."/>
            <person name="Fuerst J.A."/>
            <person name="Hugenholtz P."/>
            <person name="Golecki J."/>
            <person name="Gad'on N."/>
            <person name="Gorlenko V.M."/>
            <person name="Kompantseva E.I."/>
            <person name="Drews G."/>
        </authorList>
    </citation>
    <scope>NUCLEOTIDE SEQUENCE [LARGE SCALE GENOMIC DNA]</scope>
    <source>
        <strain evidence="3 4">KR-99</strain>
    </source>
</reference>
<protein>
    <submittedName>
        <fullName evidence="3">Lytic transglycosylase domain-containing protein</fullName>
    </submittedName>
</protein>
<organism evidence="3 4">
    <name type="scientific">Sphingomonas ursincola</name>
    <dbReference type="NCBI Taxonomy" id="56361"/>
    <lineage>
        <taxon>Bacteria</taxon>
        <taxon>Pseudomonadati</taxon>
        <taxon>Pseudomonadota</taxon>
        <taxon>Alphaproteobacteria</taxon>
        <taxon>Sphingomonadales</taxon>
        <taxon>Sphingomonadaceae</taxon>
        <taxon>Sphingomonas</taxon>
    </lineage>
</organism>
<evidence type="ECO:0000259" key="2">
    <source>
        <dbReference type="Pfam" id="PF01464"/>
    </source>
</evidence>
<dbReference type="Pfam" id="PF01464">
    <property type="entry name" value="SLT"/>
    <property type="match status" value="1"/>
</dbReference>
<dbReference type="AlphaFoldDB" id="A0A7V8RD82"/>
<feature type="domain" description="Transglycosylase SLT" evidence="2">
    <location>
        <begin position="19"/>
        <end position="64"/>
    </location>
</feature>
<comment type="caution">
    <text evidence="3">The sequence shown here is derived from an EMBL/GenBank/DDBJ whole genome shotgun (WGS) entry which is preliminary data.</text>
</comment>
<dbReference type="EMBL" id="VDES01000002">
    <property type="protein sequence ID" value="MBA1374308.1"/>
    <property type="molecule type" value="Genomic_DNA"/>
</dbReference>
<dbReference type="RefSeq" id="WP_137775779.1">
    <property type="nucleotide sequence ID" value="NZ_BAAAGB010000001.1"/>
</dbReference>
<evidence type="ECO:0000256" key="1">
    <source>
        <dbReference type="ARBA" id="ARBA00009387"/>
    </source>
</evidence>
<dbReference type="SUPFAM" id="SSF53955">
    <property type="entry name" value="Lysozyme-like"/>
    <property type="match status" value="1"/>
</dbReference>
<proteinExistence type="inferred from homology"/>
<gene>
    <name evidence="3" type="ORF">FG486_08150</name>
</gene>
<name>A0A7V8RD82_9SPHN</name>
<evidence type="ECO:0000313" key="3">
    <source>
        <dbReference type="EMBL" id="MBA1374308.1"/>
    </source>
</evidence>
<dbReference type="InterPro" id="IPR023346">
    <property type="entry name" value="Lysozyme-like_dom_sf"/>
</dbReference>
<accession>A0A7V8RD82</accession>
<evidence type="ECO:0000313" key="4">
    <source>
        <dbReference type="Proteomes" id="UP000589292"/>
    </source>
</evidence>
<comment type="similarity">
    <text evidence="1">Belongs to the virb1 family.</text>
</comment>
<dbReference type="Gene3D" id="1.10.530.10">
    <property type="match status" value="1"/>
</dbReference>
<dbReference type="InterPro" id="IPR008258">
    <property type="entry name" value="Transglycosylase_SLT_dom_1"/>
</dbReference>
<sequence>MSSYLGSVSNAGDRVTRAIAASAQRTGVDFDYLMGQARIESGLNPNAKAGTSSATGLYQFIDQSWLGVVEKHGYKHGLDWAANAIQRDGRGRYRVDDPQTRQSILALRKNPEIAALMAGEFASDNRQYLESSLGRSAAPVDLYLAHFLGPEGARQFLAAHDANPDAAAAPMFARAAGANRSIFYDRSGAPRSFAEIRTRFADKLGGAAAAGGSRLPRDGNDLPQVQPADYVRLASARAARPEMTASIGGNDNARLAYMLLAAMGA</sequence>
<keyword evidence="4" id="KW-1185">Reference proteome</keyword>
<dbReference type="Proteomes" id="UP000589292">
    <property type="component" value="Unassembled WGS sequence"/>
</dbReference>